<protein>
    <submittedName>
        <fullName evidence="4">Amylo-alpha-1,6-glucosidase</fullName>
    </submittedName>
</protein>
<proteinExistence type="predicted"/>
<evidence type="ECO:0000313" key="4">
    <source>
        <dbReference type="EMBL" id="ATG53541.1"/>
    </source>
</evidence>
<dbReference type="Proteomes" id="UP000217889">
    <property type="component" value="Chromosome"/>
</dbReference>
<dbReference type="InterPro" id="IPR012341">
    <property type="entry name" value="6hp_glycosidase-like_sf"/>
</dbReference>
<keyword evidence="5" id="KW-1185">Reference proteome</keyword>
<gene>
    <name evidence="4" type="ORF">CFK41_01175</name>
</gene>
<dbReference type="Pfam" id="PF14742">
    <property type="entry name" value="GDE_N_bis"/>
    <property type="match status" value="1"/>
</dbReference>
<feature type="region of interest" description="Disordered" evidence="1">
    <location>
        <begin position="1"/>
        <end position="23"/>
    </location>
</feature>
<dbReference type="InterPro" id="IPR008928">
    <property type="entry name" value="6-hairpin_glycosidase_sf"/>
</dbReference>
<dbReference type="OrthoDB" id="9759959at2"/>
<sequence length="673" mass="70807">MPAATTPRPAPHATPPGLGTERPVQVHQPFVHDLAGVFHAPVQAWSQSDGAITGQGAEGVYVGDTRVVSTMRCTPDGAVLTPLSTQVRSAREVEFRDVVSRTDGSGDPQLTLRRTRRADADGISEELRLVSDADEPRSLRLRLGLVTDGASMSEVKDPGLLATSTDPRPDAAPAGTGARWAIGADGGAARLELGDGADELQVAGAVVTWSLVLEVPPRGEAADSWRLSLGDPAVPFVAASPAGIPASTASSVSSPEARAVGRLLERSLADLDALRLEVPGDPDQAFFAAGAPWFFTLFGRDSLIAASLALPVDPRTAETTLRTLARRQGTATDPVTAEQPGKILHEVRAAGMEMADAHLPPVYFGTIDATPLWIELLHEARQAGLPDEVLAELRPALEGTATWLLEHADADGDGLLEYIDESGHGLANQGWKDSGDSIRFADGTLAEGTIAPAEVQGYAYAAALHAADLLERTLGDAGTVEAPNAAAAPPTDLPSRLRAWAQRLRDRFHDAFWCEDELGPFIALALDGGKRPVDGVASNMGHLLGTGLLDAAQEQIVVDRLLHPSTLSGYGIRTLSTTNGGYGPLRYHAGSVWTHDTAMVLRGMLRSGFEEQARVLARGLLRAAEGFDQRLPELFSGEDAATAIRPVPYPASCRPQAWAAAAAVPLAQALGAL</sequence>
<accession>A0A291GTJ6</accession>
<dbReference type="EMBL" id="CP023564">
    <property type="protein sequence ID" value="ATG53541.1"/>
    <property type="molecule type" value="Genomic_DNA"/>
</dbReference>
<feature type="region of interest" description="Disordered" evidence="1">
    <location>
        <begin position="156"/>
        <end position="176"/>
    </location>
</feature>
<dbReference type="KEGG" id="bgg:CFK41_01175"/>
<dbReference type="InterPro" id="IPR054491">
    <property type="entry name" value="MGH1-like_GH"/>
</dbReference>
<feature type="domain" description="Putative glycogen debranching enzyme N-terminal" evidence="2">
    <location>
        <begin position="39"/>
        <end position="214"/>
    </location>
</feature>
<organism evidence="4 5">
    <name type="scientific">Brachybacterium ginsengisoli</name>
    <dbReference type="NCBI Taxonomy" id="1331682"/>
    <lineage>
        <taxon>Bacteria</taxon>
        <taxon>Bacillati</taxon>
        <taxon>Actinomycetota</taxon>
        <taxon>Actinomycetes</taxon>
        <taxon>Micrococcales</taxon>
        <taxon>Dermabacteraceae</taxon>
        <taxon>Brachybacterium</taxon>
    </lineage>
</organism>
<feature type="domain" description="Mannosylglycerate hydrolase MGH1-like glycoside hydrolase" evidence="3">
    <location>
        <begin position="310"/>
        <end position="625"/>
    </location>
</feature>
<dbReference type="Gene3D" id="1.50.10.10">
    <property type="match status" value="1"/>
</dbReference>
<dbReference type="AlphaFoldDB" id="A0A291GTJ6"/>
<dbReference type="GO" id="GO:0005975">
    <property type="term" value="P:carbohydrate metabolic process"/>
    <property type="evidence" value="ECO:0007669"/>
    <property type="project" value="InterPro"/>
</dbReference>
<evidence type="ECO:0000256" key="1">
    <source>
        <dbReference type="SAM" id="MobiDB-lite"/>
    </source>
</evidence>
<dbReference type="RefSeq" id="WP_096798020.1">
    <property type="nucleotide sequence ID" value="NZ_CP023564.1"/>
</dbReference>
<evidence type="ECO:0000313" key="5">
    <source>
        <dbReference type="Proteomes" id="UP000217889"/>
    </source>
</evidence>
<dbReference type="Pfam" id="PF22422">
    <property type="entry name" value="MGH1-like_GH"/>
    <property type="match status" value="1"/>
</dbReference>
<evidence type="ECO:0000259" key="3">
    <source>
        <dbReference type="Pfam" id="PF22422"/>
    </source>
</evidence>
<dbReference type="InterPro" id="IPR032856">
    <property type="entry name" value="GDE_N_bis"/>
</dbReference>
<reference evidence="4 5" key="1">
    <citation type="journal article" date="2014" name="Int. J. Syst. Evol. Microbiol.">
        <title>Brachybacterium ginsengisoli sp. nov., isolated from soil of a ginseng field.</title>
        <authorList>
            <person name="Hoang V.A."/>
            <person name="Kim Y.J."/>
            <person name="Nguyen N.L."/>
            <person name="Yang D.C."/>
        </authorList>
    </citation>
    <scope>NUCLEOTIDE SEQUENCE [LARGE SCALE GENOMIC DNA]</scope>
    <source>
        <strain evidence="4 5">DCY80</strain>
    </source>
</reference>
<evidence type="ECO:0000259" key="2">
    <source>
        <dbReference type="Pfam" id="PF14742"/>
    </source>
</evidence>
<name>A0A291GTJ6_9MICO</name>
<dbReference type="SUPFAM" id="SSF48208">
    <property type="entry name" value="Six-hairpin glycosidases"/>
    <property type="match status" value="1"/>
</dbReference>